<keyword evidence="3 6" id="KW-0812">Transmembrane</keyword>
<dbReference type="AlphaFoldDB" id="A0A330LSJ5"/>
<keyword evidence="4 6" id="KW-1133">Transmembrane helix</keyword>
<evidence type="ECO:0000256" key="6">
    <source>
        <dbReference type="SAM" id="Phobius"/>
    </source>
</evidence>
<dbReference type="Proteomes" id="UP000250163">
    <property type="component" value="Chromosome MORIYA"/>
</dbReference>
<evidence type="ECO:0000259" key="7">
    <source>
        <dbReference type="SMART" id="SM01049"/>
    </source>
</evidence>
<accession>A0A330LSJ5</accession>
<evidence type="ECO:0000256" key="2">
    <source>
        <dbReference type="ARBA" id="ARBA00022475"/>
    </source>
</evidence>
<sequence>MFKTISLEKKLLLVAGTLSLLFIGLSTSYFLYVRNNVIEQRRCALEPRITFIGSIITGYYQQYLDRELSLVQAQQQAIDEIHQINQVDENYTFVFNDDYLLLESVNNAKMLNKNVKEDRDIKGVKLYQLLYNEAVYRKNDGYSHYFYRLNTDGTEQQKISYSQYFSPWGWIYGEGVYINDVDESILNILTSN</sequence>
<organism evidence="8 9">
    <name type="scientific">Moritella yayanosii</name>
    <dbReference type="NCBI Taxonomy" id="69539"/>
    <lineage>
        <taxon>Bacteria</taxon>
        <taxon>Pseudomonadati</taxon>
        <taxon>Pseudomonadota</taxon>
        <taxon>Gammaproteobacteria</taxon>
        <taxon>Alteromonadales</taxon>
        <taxon>Moritellaceae</taxon>
        <taxon>Moritella</taxon>
    </lineage>
</organism>
<reference evidence="9" key="1">
    <citation type="submission" date="2018-05" db="EMBL/GenBank/DDBJ databases">
        <authorList>
            <person name="Cea G.-C."/>
            <person name="William W."/>
        </authorList>
    </citation>
    <scope>NUCLEOTIDE SEQUENCE [LARGE SCALE GENOMIC DNA]</scope>
    <source>
        <strain evidence="9">DB21MT 5</strain>
    </source>
</reference>
<dbReference type="RefSeq" id="WP_112716919.1">
    <property type="nucleotide sequence ID" value="NZ_LS483250.1"/>
</dbReference>
<proteinExistence type="predicted"/>
<dbReference type="SMART" id="SM01049">
    <property type="entry name" value="Cache_2"/>
    <property type="match status" value="1"/>
</dbReference>
<dbReference type="Pfam" id="PF17200">
    <property type="entry name" value="sCache_2"/>
    <property type="match status" value="1"/>
</dbReference>
<dbReference type="KEGG" id="mya:MORIYA_3482"/>
<name>A0A330LSJ5_9GAMM</name>
<evidence type="ECO:0000313" key="9">
    <source>
        <dbReference type="Proteomes" id="UP000250163"/>
    </source>
</evidence>
<dbReference type="EMBL" id="LS483250">
    <property type="protein sequence ID" value="SQD79937.1"/>
    <property type="molecule type" value="Genomic_DNA"/>
</dbReference>
<comment type="subcellular location">
    <subcellularLocation>
        <location evidence="1">Cell membrane</location>
        <topology evidence="1">Multi-pass membrane protein</topology>
    </subcellularLocation>
</comment>
<keyword evidence="9" id="KW-1185">Reference proteome</keyword>
<evidence type="ECO:0000256" key="1">
    <source>
        <dbReference type="ARBA" id="ARBA00004651"/>
    </source>
</evidence>
<dbReference type="InterPro" id="IPR033480">
    <property type="entry name" value="sCache_2"/>
</dbReference>
<dbReference type="Gene3D" id="3.30.450.20">
    <property type="entry name" value="PAS domain"/>
    <property type="match status" value="1"/>
</dbReference>
<dbReference type="OrthoDB" id="2489132at2"/>
<gene>
    <name evidence="8" type="ORF">MORIYA_3482</name>
</gene>
<keyword evidence="2" id="KW-1003">Cell membrane</keyword>
<protein>
    <submittedName>
        <fullName evidence="8">Chemotaxis protein</fullName>
    </submittedName>
</protein>
<feature type="transmembrane region" description="Helical" evidence="6">
    <location>
        <begin position="12"/>
        <end position="32"/>
    </location>
</feature>
<evidence type="ECO:0000313" key="8">
    <source>
        <dbReference type="EMBL" id="SQD79937.1"/>
    </source>
</evidence>
<keyword evidence="5 6" id="KW-0472">Membrane</keyword>
<evidence type="ECO:0000256" key="5">
    <source>
        <dbReference type="ARBA" id="ARBA00023136"/>
    </source>
</evidence>
<dbReference type="GO" id="GO:0005886">
    <property type="term" value="C:plasma membrane"/>
    <property type="evidence" value="ECO:0007669"/>
    <property type="project" value="UniProtKB-SubCell"/>
</dbReference>
<evidence type="ECO:0000256" key="4">
    <source>
        <dbReference type="ARBA" id="ARBA00022989"/>
    </source>
</evidence>
<evidence type="ECO:0000256" key="3">
    <source>
        <dbReference type="ARBA" id="ARBA00022692"/>
    </source>
</evidence>
<feature type="domain" description="Single Cache" evidence="7">
    <location>
        <begin position="34"/>
        <end position="128"/>
    </location>
</feature>